<dbReference type="PANTHER" id="PTHR33794">
    <property type="entry name" value="BACILLOLYSIN"/>
    <property type="match status" value="1"/>
</dbReference>
<dbReference type="PANTHER" id="PTHR33794:SF1">
    <property type="entry name" value="BACILLOLYSIN"/>
    <property type="match status" value="1"/>
</dbReference>
<evidence type="ECO:0000256" key="8">
    <source>
        <dbReference type="PIRSR" id="PIRSR623612-1"/>
    </source>
</evidence>
<dbReference type="SUPFAM" id="SSF49899">
    <property type="entry name" value="Concanavalin A-like lectins/glucanases"/>
    <property type="match status" value="2"/>
</dbReference>
<keyword evidence="5" id="KW-0378">Hydrolase</keyword>
<gene>
    <name evidence="12" type="ORF">HNP37_002405</name>
</gene>
<evidence type="ECO:0000256" key="10">
    <source>
        <dbReference type="SAM" id="SignalP"/>
    </source>
</evidence>
<dbReference type="EMBL" id="JACHLD010000003">
    <property type="protein sequence ID" value="MBB4802332.1"/>
    <property type="molecule type" value="Genomic_DNA"/>
</dbReference>
<proteinExistence type="inferred from homology"/>
<dbReference type="InterPro" id="IPR001570">
    <property type="entry name" value="Peptidase_M4_C_domain"/>
</dbReference>
<dbReference type="Pfam" id="PF18962">
    <property type="entry name" value="Por_Secre_tail"/>
    <property type="match status" value="1"/>
</dbReference>
<feature type="region of interest" description="Disordered" evidence="9">
    <location>
        <begin position="59"/>
        <end position="89"/>
    </location>
</feature>
<evidence type="ECO:0000256" key="1">
    <source>
        <dbReference type="ARBA" id="ARBA00009388"/>
    </source>
</evidence>
<dbReference type="RefSeq" id="WP_184161939.1">
    <property type="nucleotide sequence ID" value="NZ_JACHLD010000003.1"/>
</dbReference>
<evidence type="ECO:0000256" key="6">
    <source>
        <dbReference type="ARBA" id="ARBA00022833"/>
    </source>
</evidence>
<evidence type="ECO:0000256" key="4">
    <source>
        <dbReference type="ARBA" id="ARBA00022729"/>
    </source>
</evidence>
<dbReference type="PROSITE" id="PS50060">
    <property type="entry name" value="MAM_2"/>
    <property type="match status" value="1"/>
</dbReference>
<dbReference type="InterPro" id="IPR000998">
    <property type="entry name" value="MAM_dom"/>
</dbReference>
<dbReference type="Pfam" id="PF02868">
    <property type="entry name" value="Peptidase_M4_C"/>
    <property type="match status" value="1"/>
</dbReference>
<dbReference type="GO" id="GO:0046872">
    <property type="term" value="F:metal ion binding"/>
    <property type="evidence" value="ECO:0007669"/>
    <property type="project" value="UniProtKB-KW"/>
</dbReference>
<protein>
    <submittedName>
        <fullName evidence="12">Zn-dependent metalloprotease</fullName>
    </submittedName>
</protein>
<dbReference type="GO" id="GO:0005975">
    <property type="term" value="P:carbohydrate metabolic process"/>
    <property type="evidence" value="ECO:0007669"/>
    <property type="project" value="UniProtKB-ARBA"/>
</dbReference>
<feature type="signal peptide" evidence="10">
    <location>
        <begin position="1"/>
        <end position="25"/>
    </location>
</feature>
<evidence type="ECO:0000256" key="9">
    <source>
        <dbReference type="SAM" id="MobiDB-lite"/>
    </source>
</evidence>
<dbReference type="InterPro" id="IPR026444">
    <property type="entry name" value="Secre_tail"/>
</dbReference>
<dbReference type="GO" id="GO:0006508">
    <property type="term" value="P:proteolysis"/>
    <property type="evidence" value="ECO:0007669"/>
    <property type="project" value="UniProtKB-KW"/>
</dbReference>
<dbReference type="InterPro" id="IPR027268">
    <property type="entry name" value="Peptidase_M4/M1_CTD_sf"/>
</dbReference>
<dbReference type="InterPro" id="IPR050728">
    <property type="entry name" value="Zinc_Metalloprotease_M4"/>
</dbReference>
<dbReference type="GO" id="GO:0004553">
    <property type="term" value="F:hydrolase activity, hydrolyzing O-glycosyl compounds"/>
    <property type="evidence" value="ECO:0007669"/>
    <property type="project" value="UniProtKB-ARBA"/>
</dbReference>
<dbReference type="Gene3D" id="2.60.120.260">
    <property type="entry name" value="Galactose-binding domain-like"/>
    <property type="match status" value="1"/>
</dbReference>
<evidence type="ECO:0000256" key="7">
    <source>
        <dbReference type="ARBA" id="ARBA00023049"/>
    </source>
</evidence>
<dbReference type="InterPro" id="IPR023612">
    <property type="entry name" value="Peptidase_M4"/>
</dbReference>
<dbReference type="InterPro" id="IPR013320">
    <property type="entry name" value="ConA-like_dom_sf"/>
</dbReference>
<dbReference type="GO" id="GO:0016020">
    <property type="term" value="C:membrane"/>
    <property type="evidence" value="ECO:0007669"/>
    <property type="project" value="InterPro"/>
</dbReference>
<sequence>MNQIYSKPRYLFLLLGLLVCSVGMAQSPLPKNKTANVQTTLGSSVGLQKKDQVYQKTASSTVSQEEDSNPLLTEKSVKGTTLSQEESDAVNKRIQESQKFFNKSQSSTTARTAQTIPTSDSTKVKSFAKSSSLTIRNVFEVRKEDFELSNSDKMQLKSVSEKHGRKLATYQQLHNSVPVEGAIYKVRENKTKIDAFGETSKKLPTSGNYKINASQGLENALKEVNAKEYVWQSKKLTPLVHKKISTKPQGELVYVGPNFSSDLKEYHLAWKYDVFATNPQSSQTIYVDANTGKIILKIDLNRDVRSSSSPVADGRAAIGKGKARFAGDVTFGTTQYADGYRLETLEGKYKVPIYTLNMNHAEHASDEVLTEYIDEDNNWNDLYNKDHDEAAIDIHWGLQTTLNYYEEKFDRNSVDNEGMTIFGLAHLGTNVQNASWTGGWAQFGDGDNQPFVSLGITGHEMTHAVTQFSAGLIYQGESGAMNESFSDIFGISIELYAGKDSKNDIWMLGDELYKHGSLRSMSNPKAAGQPDTYGGEFWTNPANTSVDNGGVHQNSGITNYWYYLLVEGGEGVNDLNNSYNVKGIGLAKAEKIAYTTLTEYLSPSSNFMAMRQASLLATEDLYGLGSEEYKQVTNAWYAIGVGPSYAEKQILLVSVENPTVPCGPLKGEEPFYVKIKNTGSTVIKADENLNFKLRAMASALGRLITFYTYDGKVPFAKDLSPGEETVLALKCKIPYQGNGATNYVEVKVDLNPITEFGAKEGYTFISNLVVPVAQKDFDLKVTGLSMPTYTGNALPSNYQSGITIFNLGCADIPAGTVLKVGYTDTAPGSTAVWKDVTLATSLKGRSEMTIPFDNTFDLSALGLHTYEGYVTLAQDPVTTNNSILNAAYSGIVTQLPYYQDFERTPGGWNSKSLSSNKNQKFLFQTFAPSFRDTKSKYVWGMKDFTETDKVALNSDFVLESPIFDFTNVASPYAEFDLYYLLHTGYDGLIVEYSEDKGQNWKKVEDVNYPETKHLSDLFDGGWFTGINTVLKKDPYQIRLNSLAGKKVAIRFRVKTDDYNDGFIGGFVDNVRVSDAPYDLQLLSSKLEAGKCTVDNSNVTVISKITNNFIAGSQRVNITTKILDAAKNEVYSKTELTTLNFTKFKDTISYSTSNIVLKNVGTHTVTVSVFPEDMTQDVKQGNNSITLTYDNWNNEDLKVSVLPYKMDFEDASKYKGWRTFENVGSAGWNHGLRADLGSPGWFIADHTKFMASNDDKCNCDAANDMLVSPVFDLTNYKSAHLTFDGFGDSQHLSDGFVKVSTDGGETWKEVFKMPYYGAWWEYGVDLSEYAGKSCVMIAFVQNDNGLFANGFAVDNIEIKETKTNLRLTNLSVPETVYEDAPSHEFAVNVRNGAYKEVNKFTFEYQVSQNGNAVGSPILVEKNEAILVGQTITYNLAGLPQLTAGKYEIAIKAYTPDESKENAQIIKGSFEVVANAPELSVETYSNLPAGSLFGQKGFVSSQSDDNYPWRVVTAPDNVNLTVPKKDHTGDTAKNMLYSSLENLSYYSELISPMYKLSEKASAVEFYYAMQSNVNDILLVDIKTAGGEWTELWRRNKEGSYVDTEWKRASLNITKYKGKSVMFRFRHAKAAGYSYMVLDDLKIFNNEVTDVAMQILSPKDVCGSQEYKVRLSNEGQIAIKENSIQVKIDYLNTSESISETVEAGIPVGGSVEYIFKKQPKLDQSDDSHIFNFTAKLEGDIIDQNNTIENYYYQGVSGDFKLFDNASIHGYAGKSVYVNAQTNLLIKELDAVSYKWNTGETTSDIVVTKPGDYIVTAVLENGCTLTEKVNVTFDTFDSELQSGSQCGPEVVLNPGKYKSYEWFDGSTDPTYTITESGDYYVTVYNENGLGKIFTTSVTILENKTPEIQAAGEKKIESVTEASSYQWYLNGRIIPNATQKTIVAIWEGSYSLETTNSNGCNSMSAPIDSKGLIIGKLTNAFRVFPNPAVDDVNIFLAEKAEGEAEIKIYSMEGNAVWSKTYSAVPSNVNVSQLSTGVYILDCIVQGKKYTAKIIKK</sequence>
<evidence type="ECO:0000313" key="13">
    <source>
        <dbReference type="Proteomes" id="UP000561681"/>
    </source>
</evidence>
<dbReference type="Pfam" id="PF00629">
    <property type="entry name" value="MAM"/>
    <property type="match status" value="1"/>
</dbReference>
<dbReference type="Gene3D" id="2.60.120.200">
    <property type="match status" value="1"/>
</dbReference>
<keyword evidence="13" id="KW-1185">Reference proteome</keyword>
<evidence type="ECO:0000313" key="12">
    <source>
        <dbReference type="EMBL" id="MBB4802332.1"/>
    </source>
</evidence>
<keyword evidence="6" id="KW-0862">Zinc</keyword>
<dbReference type="Gene3D" id="1.10.390.10">
    <property type="entry name" value="Neutral Protease Domain 2"/>
    <property type="match status" value="1"/>
</dbReference>
<dbReference type="InterPro" id="IPR013856">
    <property type="entry name" value="Peptidase_M4_domain"/>
</dbReference>
<keyword evidence="7 12" id="KW-0482">Metalloprotease</keyword>
<keyword evidence="3" id="KW-0479">Metal-binding</keyword>
<keyword evidence="4 10" id="KW-0732">Signal</keyword>
<evidence type="ECO:0000256" key="2">
    <source>
        <dbReference type="ARBA" id="ARBA00022670"/>
    </source>
</evidence>
<dbReference type="Gene3D" id="3.10.170.10">
    <property type="match status" value="1"/>
</dbReference>
<evidence type="ECO:0000256" key="3">
    <source>
        <dbReference type="ARBA" id="ARBA00022723"/>
    </source>
</evidence>
<dbReference type="NCBIfam" id="TIGR04183">
    <property type="entry name" value="Por_Secre_tail"/>
    <property type="match status" value="1"/>
</dbReference>
<feature type="domain" description="MAM" evidence="11">
    <location>
        <begin position="1495"/>
        <end position="1661"/>
    </location>
</feature>
<dbReference type="SUPFAM" id="SSF55486">
    <property type="entry name" value="Metalloproteases ('zincins'), catalytic domain"/>
    <property type="match status" value="1"/>
</dbReference>
<feature type="active site" description="Proton donor" evidence="8">
    <location>
        <position position="552"/>
    </location>
</feature>
<reference evidence="12 13" key="1">
    <citation type="submission" date="2020-08" db="EMBL/GenBank/DDBJ databases">
        <title>Functional genomics of gut bacteria from endangered species of beetles.</title>
        <authorList>
            <person name="Carlos-Shanley C."/>
        </authorList>
    </citation>
    <scope>NUCLEOTIDE SEQUENCE [LARGE SCALE GENOMIC DNA]</scope>
    <source>
        <strain evidence="12 13">S00142</strain>
    </source>
</reference>
<feature type="chain" id="PRO_5031062311" evidence="10">
    <location>
        <begin position="26"/>
        <end position="2051"/>
    </location>
</feature>
<dbReference type="Proteomes" id="UP000561681">
    <property type="component" value="Unassembled WGS sequence"/>
</dbReference>
<dbReference type="Pfam" id="PF01447">
    <property type="entry name" value="Peptidase_M4"/>
    <property type="match status" value="1"/>
</dbReference>
<keyword evidence="2 12" id="KW-0645">Protease</keyword>
<comment type="similarity">
    <text evidence="1">Belongs to the peptidase M4 family.</text>
</comment>
<evidence type="ECO:0000256" key="5">
    <source>
        <dbReference type="ARBA" id="ARBA00022801"/>
    </source>
</evidence>
<dbReference type="CDD" id="cd09597">
    <property type="entry name" value="M4_TLP"/>
    <property type="match status" value="1"/>
</dbReference>
<feature type="active site" evidence="8">
    <location>
        <position position="460"/>
    </location>
</feature>
<dbReference type="GO" id="GO:0004222">
    <property type="term" value="F:metalloendopeptidase activity"/>
    <property type="evidence" value="ECO:0007669"/>
    <property type="project" value="InterPro"/>
</dbReference>
<accession>A0A7W7IY93</accession>
<organism evidence="12 13">
    <name type="scientific">Flavobacterium nitrogenifigens</name>
    <dbReference type="NCBI Taxonomy" id="1617283"/>
    <lineage>
        <taxon>Bacteria</taxon>
        <taxon>Pseudomonadati</taxon>
        <taxon>Bacteroidota</taxon>
        <taxon>Flavobacteriia</taxon>
        <taxon>Flavobacteriales</taxon>
        <taxon>Flavobacteriaceae</taxon>
        <taxon>Flavobacterium</taxon>
    </lineage>
</organism>
<name>A0A7W7IY93_9FLAO</name>
<comment type="caution">
    <text evidence="12">The sequence shown here is derived from an EMBL/GenBank/DDBJ whole genome shotgun (WGS) entry which is preliminary data.</text>
</comment>
<dbReference type="PRINTS" id="PR00730">
    <property type="entry name" value="THERMOLYSIN"/>
</dbReference>
<evidence type="ECO:0000259" key="11">
    <source>
        <dbReference type="PROSITE" id="PS50060"/>
    </source>
</evidence>